<dbReference type="AlphaFoldDB" id="A0A212KH22"/>
<dbReference type="NCBIfam" id="TIGR00254">
    <property type="entry name" value="GGDEF"/>
    <property type="match status" value="1"/>
</dbReference>
<evidence type="ECO:0000256" key="1">
    <source>
        <dbReference type="ARBA" id="ARBA00012528"/>
    </source>
</evidence>
<dbReference type="InterPro" id="IPR000160">
    <property type="entry name" value="GGDEF_dom"/>
</dbReference>
<feature type="transmembrane region" description="Helical" evidence="3">
    <location>
        <begin position="247"/>
        <end position="267"/>
    </location>
</feature>
<dbReference type="GO" id="GO:0043709">
    <property type="term" value="P:cell adhesion involved in single-species biofilm formation"/>
    <property type="evidence" value="ECO:0007669"/>
    <property type="project" value="TreeGrafter"/>
</dbReference>
<evidence type="ECO:0000256" key="2">
    <source>
        <dbReference type="ARBA" id="ARBA00034247"/>
    </source>
</evidence>
<dbReference type="GO" id="GO:0052621">
    <property type="term" value="F:diguanylate cyclase activity"/>
    <property type="evidence" value="ECO:0007669"/>
    <property type="project" value="UniProtKB-EC"/>
</dbReference>
<keyword evidence="3" id="KW-0812">Transmembrane</keyword>
<dbReference type="EC" id="2.7.7.65" evidence="1"/>
<evidence type="ECO:0000256" key="3">
    <source>
        <dbReference type="SAM" id="Phobius"/>
    </source>
</evidence>
<dbReference type="Gene3D" id="3.30.70.270">
    <property type="match status" value="1"/>
</dbReference>
<dbReference type="PANTHER" id="PTHR45138:SF9">
    <property type="entry name" value="DIGUANYLATE CYCLASE DGCM-RELATED"/>
    <property type="match status" value="1"/>
</dbReference>
<dbReference type="CDD" id="cd01949">
    <property type="entry name" value="GGDEF"/>
    <property type="match status" value="1"/>
</dbReference>
<dbReference type="GO" id="GO:0005886">
    <property type="term" value="C:plasma membrane"/>
    <property type="evidence" value="ECO:0007669"/>
    <property type="project" value="TreeGrafter"/>
</dbReference>
<keyword evidence="3" id="KW-1133">Transmembrane helix</keyword>
<dbReference type="InterPro" id="IPR050469">
    <property type="entry name" value="Diguanylate_Cyclase"/>
</dbReference>
<gene>
    <name evidence="5" type="ORF">KL86APRO_20002</name>
</gene>
<dbReference type="FunFam" id="3.30.70.270:FF:000001">
    <property type="entry name" value="Diguanylate cyclase domain protein"/>
    <property type="match status" value="1"/>
</dbReference>
<keyword evidence="3" id="KW-0472">Membrane</keyword>
<reference evidence="5" key="1">
    <citation type="submission" date="2016-04" db="EMBL/GenBank/DDBJ databases">
        <authorList>
            <person name="Evans L.H."/>
            <person name="Alamgir A."/>
            <person name="Owens N."/>
            <person name="Weber N.D."/>
            <person name="Virtaneva K."/>
            <person name="Barbian K."/>
            <person name="Babar A."/>
            <person name="Rosenke K."/>
        </authorList>
    </citation>
    <scope>NUCLEOTIDE SEQUENCE</scope>
    <source>
        <strain evidence="5">86</strain>
    </source>
</reference>
<protein>
    <recommendedName>
        <fullName evidence="1">diguanylate cyclase</fullName>
        <ecNumber evidence="1">2.7.7.65</ecNumber>
    </recommendedName>
</protein>
<dbReference type="EMBL" id="FLUO01000002">
    <property type="protein sequence ID" value="SBW10855.1"/>
    <property type="molecule type" value="Genomic_DNA"/>
</dbReference>
<evidence type="ECO:0000259" key="4">
    <source>
        <dbReference type="PROSITE" id="PS50887"/>
    </source>
</evidence>
<organism evidence="5">
    <name type="scientific">uncultured Alphaproteobacteria bacterium</name>
    <dbReference type="NCBI Taxonomy" id="91750"/>
    <lineage>
        <taxon>Bacteria</taxon>
        <taxon>Pseudomonadati</taxon>
        <taxon>Pseudomonadota</taxon>
        <taxon>Alphaproteobacteria</taxon>
        <taxon>environmental samples</taxon>
    </lineage>
</organism>
<dbReference type="PANTHER" id="PTHR45138">
    <property type="entry name" value="REGULATORY COMPONENTS OF SENSORY TRANSDUCTION SYSTEM"/>
    <property type="match status" value="1"/>
</dbReference>
<dbReference type="InterPro" id="IPR043128">
    <property type="entry name" value="Rev_trsase/Diguanyl_cyclase"/>
</dbReference>
<comment type="catalytic activity">
    <reaction evidence="2">
        <text>2 GTP = 3',3'-c-di-GMP + 2 diphosphate</text>
        <dbReference type="Rhea" id="RHEA:24898"/>
        <dbReference type="ChEBI" id="CHEBI:33019"/>
        <dbReference type="ChEBI" id="CHEBI:37565"/>
        <dbReference type="ChEBI" id="CHEBI:58805"/>
        <dbReference type="EC" id="2.7.7.65"/>
    </reaction>
</comment>
<accession>A0A212KH22</accession>
<proteinExistence type="predicted"/>
<dbReference type="Pfam" id="PF00990">
    <property type="entry name" value="GGDEF"/>
    <property type="match status" value="1"/>
</dbReference>
<dbReference type="PROSITE" id="PS50887">
    <property type="entry name" value="GGDEF"/>
    <property type="match status" value="1"/>
</dbReference>
<feature type="domain" description="GGDEF" evidence="4">
    <location>
        <begin position="370"/>
        <end position="496"/>
    </location>
</feature>
<dbReference type="SUPFAM" id="SSF55073">
    <property type="entry name" value="Nucleotide cyclase"/>
    <property type="match status" value="1"/>
</dbReference>
<dbReference type="GO" id="GO:1902201">
    <property type="term" value="P:negative regulation of bacterial-type flagellum-dependent cell motility"/>
    <property type="evidence" value="ECO:0007669"/>
    <property type="project" value="TreeGrafter"/>
</dbReference>
<name>A0A212KH22_9PROT</name>
<sequence>MSFRLRLVAIVLAAIVTLGGLNLAALHQVRRLDGESFAAHRVEGMRLAQARLDELFGELDNAAANLSKPREIVNALAAADNEALYDWSSAFVGSVDRSAGIDAIAFVDRLGFVISRAPDEFRFGDVVADTAVFRETAAAGHFLGVAEVDGAPNFVAARMLHKYDDLPVGMVIVSTPITPAKLSAISGSANVVVSYVGPRATISGTGAAPLSQALFRETLTGADGSSQFRVDFLPDARRERMLKLQSGLSLGAILASLLTLAALLAVLRRQLAPYQAIVGGLLEYANHATGLGGLRDRLSPLRGRPGEAAQVADALTQMIDSVDANFRRIARHADELEVMANADALTGLANRRGIEAALQAEARRRFRFGGGFAVALMDVDHFKAINDRFGHPAGDEVLRRVAGLLRANSRASDTVGRWGGEEFLLLCPGASAEAAVAHAENLRRLVAAAFADDFAVTASFGVAVAQPGEEPEAAVARADRALYAAKADGRNAVRAL</sequence>
<dbReference type="InterPro" id="IPR029787">
    <property type="entry name" value="Nucleotide_cyclase"/>
</dbReference>
<dbReference type="SMART" id="SM00267">
    <property type="entry name" value="GGDEF"/>
    <property type="match status" value="1"/>
</dbReference>
<evidence type="ECO:0000313" key="5">
    <source>
        <dbReference type="EMBL" id="SBW10855.1"/>
    </source>
</evidence>